<gene>
    <name evidence="1" type="ORF">PMEA_00032308</name>
</gene>
<accession>A0AAU9XVD8</accession>
<feature type="non-terminal residue" evidence="1">
    <location>
        <position position="1"/>
    </location>
</feature>
<dbReference type="EMBL" id="CALNXJ010000074">
    <property type="protein sequence ID" value="CAH3160098.1"/>
    <property type="molecule type" value="Genomic_DNA"/>
</dbReference>
<name>A0AAU9XVD8_9CNID</name>
<protein>
    <submittedName>
        <fullName evidence="1">Uncharacterized protein</fullName>
    </submittedName>
</protein>
<dbReference type="AlphaFoldDB" id="A0AAU9XVD8"/>
<sequence>KLQKLQNRAARVITSSNYDVDVDSLFHKLSWKDLKSQPNIFDDLQWFSSL</sequence>
<keyword evidence="2" id="KW-1185">Reference proteome</keyword>
<organism evidence="1 2">
    <name type="scientific">Pocillopora meandrina</name>
    <dbReference type="NCBI Taxonomy" id="46732"/>
    <lineage>
        <taxon>Eukaryota</taxon>
        <taxon>Metazoa</taxon>
        <taxon>Cnidaria</taxon>
        <taxon>Anthozoa</taxon>
        <taxon>Hexacorallia</taxon>
        <taxon>Scleractinia</taxon>
        <taxon>Astrocoeniina</taxon>
        <taxon>Pocilloporidae</taxon>
        <taxon>Pocillopora</taxon>
    </lineage>
</organism>
<comment type="caution">
    <text evidence="1">The sequence shown here is derived from an EMBL/GenBank/DDBJ whole genome shotgun (WGS) entry which is preliminary data.</text>
</comment>
<proteinExistence type="predicted"/>
<evidence type="ECO:0000313" key="1">
    <source>
        <dbReference type="EMBL" id="CAH3160098.1"/>
    </source>
</evidence>
<dbReference type="Proteomes" id="UP001159428">
    <property type="component" value="Unassembled WGS sequence"/>
</dbReference>
<evidence type="ECO:0000313" key="2">
    <source>
        <dbReference type="Proteomes" id="UP001159428"/>
    </source>
</evidence>
<reference evidence="1 2" key="1">
    <citation type="submission" date="2022-05" db="EMBL/GenBank/DDBJ databases">
        <authorList>
            <consortium name="Genoscope - CEA"/>
            <person name="William W."/>
        </authorList>
    </citation>
    <scope>NUCLEOTIDE SEQUENCE [LARGE SCALE GENOMIC DNA]</scope>
</reference>